<reference evidence="1" key="1">
    <citation type="journal article" date="2018" name="Genome Biol. Evol.">
        <title>Genomics and development of Lentinus tigrinus, a white-rot wood-decaying mushroom with dimorphic fruiting bodies.</title>
        <authorList>
            <person name="Wu B."/>
            <person name="Xu Z."/>
            <person name="Knudson A."/>
            <person name="Carlson A."/>
            <person name="Chen N."/>
            <person name="Kovaka S."/>
            <person name="LaButti K."/>
            <person name="Lipzen A."/>
            <person name="Pennachio C."/>
            <person name="Riley R."/>
            <person name="Schakwitz W."/>
            <person name="Umezawa K."/>
            <person name="Ohm R.A."/>
            <person name="Grigoriev I.V."/>
            <person name="Nagy L.G."/>
            <person name="Gibbons J."/>
            <person name="Hibbett D."/>
        </authorList>
    </citation>
    <scope>NUCLEOTIDE SEQUENCE [LARGE SCALE GENOMIC DNA]</scope>
    <source>
        <strain evidence="1">ALCF2SS1-6</strain>
    </source>
</reference>
<evidence type="ECO:0000313" key="1">
    <source>
        <dbReference type="EMBL" id="RPD60313.1"/>
    </source>
</evidence>
<dbReference type="Proteomes" id="UP000313359">
    <property type="component" value="Unassembled WGS sequence"/>
</dbReference>
<gene>
    <name evidence="1" type="ORF">L227DRAFT_98531</name>
</gene>
<organism evidence="1 2">
    <name type="scientific">Lentinus tigrinus ALCF2SS1-6</name>
    <dbReference type="NCBI Taxonomy" id="1328759"/>
    <lineage>
        <taxon>Eukaryota</taxon>
        <taxon>Fungi</taxon>
        <taxon>Dikarya</taxon>
        <taxon>Basidiomycota</taxon>
        <taxon>Agaricomycotina</taxon>
        <taxon>Agaricomycetes</taxon>
        <taxon>Polyporales</taxon>
        <taxon>Polyporaceae</taxon>
        <taxon>Lentinus</taxon>
    </lineage>
</organism>
<proteinExistence type="predicted"/>
<keyword evidence="2" id="KW-1185">Reference proteome</keyword>
<dbReference type="AlphaFoldDB" id="A0A5C2S917"/>
<evidence type="ECO:0000313" key="2">
    <source>
        <dbReference type="Proteomes" id="UP000313359"/>
    </source>
</evidence>
<name>A0A5C2S917_9APHY</name>
<dbReference type="EMBL" id="ML122266">
    <property type="protein sequence ID" value="RPD60313.1"/>
    <property type="molecule type" value="Genomic_DNA"/>
</dbReference>
<accession>A0A5C2S917</accession>
<sequence>MLGNSTRSPSPPSLCLHDLWSPSALLSPTAGVLRLSRARTRFSSTALHTLIQTNFSSKAPMRLPPTCDSHRPATPTGLRLHAAFDVRPLVSSPPGQRRSHERDRLHPCPLLRKLYVLLVLQRSVCRLCRPYCFVTGMYTERPQAVLRVPHTNPRSNQPSRVAPPFLGVLRASYVRRIVRCLTHRKSTTRAASMIGTTRQHGFGNSYVPGSVTPRGFLQEAIGQGYAPAYHDLSLGTPASPQPRARMLRACLCGPGRVSRVAAPTIHDLSATETGRSAVGLSVTALTVSVEGKAGRRHRPSL</sequence>
<protein>
    <submittedName>
        <fullName evidence="1">Uncharacterized protein</fullName>
    </submittedName>
</protein>